<accession>A0A3N6LV15</accession>
<keyword evidence="1" id="KW-1133">Transmembrane helix</keyword>
<gene>
    <name evidence="2" type="ORF">EA473_12540</name>
</gene>
<sequence>MRISPPRLLLIVAFVLVVFLEARTVLAFFGVAVSPLESAIAAVAVIAVLVYWGTRPVDEEPTEE</sequence>
<dbReference type="EMBL" id="REGA01000010">
    <property type="protein sequence ID" value="RQG94198.1"/>
    <property type="molecule type" value="Genomic_DNA"/>
</dbReference>
<proteinExistence type="predicted"/>
<protein>
    <submittedName>
        <fullName evidence="2">CbaC protein</fullName>
    </submittedName>
</protein>
<keyword evidence="1" id="KW-0812">Transmembrane</keyword>
<feature type="transmembrane region" description="Helical" evidence="1">
    <location>
        <begin position="37"/>
        <end position="54"/>
    </location>
</feature>
<comment type="caution">
    <text evidence="2">The sequence shown here is derived from an EMBL/GenBank/DDBJ whole genome shotgun (WGS) entry which is preliminary data.</text>
</comment>
<dbReference type="AlphaFoldDB" id="A0A3N6LV15"/>
<name>A0A3N6LV15_NATCH</name>
<dbReference type="RefSeq" id="WP_124195956.1">
    <property type="nucleotide sequence ID" value="NZ_REGA01000010.1"/>
</dbReference>
<keyword evidence="3" id="KW-1185">Reference proteome</keyword>
<organism evidence="2 3">
    <name type="scientific">Natrarchaeobius chitinivorans</name>
    <dbReference type="NCBI Taxonomy" id="1679083"/>
    <lineage>
        <taxon>Archaea</taxon>
        <taxon>Methanobacteriati</taxon>
        <taxon>Methanobacteriota</taxon>
        <taxon>Stenosarchaea group</taxon>
        <taxon>Halobacteria</taxon>
        <taxon>Halobacteriales</taxon>
        <taxon>Natrialbaceae</taxon>
        <taxon>Natrarchaeobius</taxon>
    </lineage>
</organism>
<evidence type="ECO:0000313" key="3">
    <source>
        <dbReference type="Proteomes" id="UP000282323"/>
    </source>
</evidence>
<keyword evidence="1" id="KW-0472">Membrane</keyword>
<dbReference type="Proteomes" id="UP000282323">
    <property type="component" value="Unassembled WGS sequence"/>
</dbReference>
<evidence type="ECO:0000256" key="1">
    <source>
        <dbReference type="SAM" id="Phobius"/>
    </source>
</evidence>
<evidence type="ECO:0000313" key="2">
    <source>
        <dbReference type="EMBL" id="RQG94198.1"/>
    </source>
</evidence>
<reference evidence="2 3" key="1">
    <citation type="submission" date="2018-10" db="EMBL/GenBank/DDBJ databases">
        <title>Natrarchaeobius chitinivorans gen. nov., sp. nov., and Natrarchaeobius haloalkaliphilus sp. nov., alkaliphilic, chitin-utilizing haloarchaea from hypersaline alkaline lakes.</title>
        <authorList>
            <person name="Sorokin D.Y."/>
            <person name="Elcheninov A.G."/>
            <person name="Kostrikina N.A."/>
            <person name="Bale N.J."/>
            <person name="Sinninghe Damste J.S."/>
            <person name="Khijniak T.V."/>
            <person name="Kublanov I.V."/>
            <person name="Toshchakov S.V."/>
        </authorList>
    </citation>
    <scope>NUCLEOTIDE SEQUENCE [LARGE SCALE GENOMIC DNA]</scope>
    <source>
        <strain evidence="2 3">AArcht4T</strain>
    </source>
</reference>